<keyword evidence="4 7" id="KW-1133">Transmembrane helix</keyword>
<comment type="similarity">
    <text evidence="6">Belongs to the major facilitator superfamily. Allantoate permease family.</text>
</comment>
<dbReference type="KEGG" id="tgb:HG536_0H00170"/>
<dbReference type="InterPro" id="IPR020846">
    <property type="entry name" value="MFS_dom"/>
</dbReference>
<feature type="transmembrane region" description="Helical" evidence="7">
    <location>
        <begin position="377"/>
        <end position="397"/>
    </location>
</feature>
<keyword evidence="5 7" id="KW-0472">Membrane</keyword>
<proteinExistence type="inferred from homology"/>
<evidence type="ECO:0000256" key="3">
    <source>
        <dbReference type="ARBA" id="ARBA00022692"/>
    </source>
</evidence>
<dbReference type="InterPro" id="IPR011701">
    <property type="entry name" value="MFS"/>
</dbReference>
<dbReference type="GeneID" id="59327909"/>
<feature type="transmembrane region" description="Helical" evidence="7">
    <location>
        <begin position="438"/>
        <end position="459"/>
    </location>
</feature>
<dbReference type="PROSITE" id="PS50850">
    <property type="entry name" value="MFS"/>
    <property type="match status" value="1"/>
</dbReference>
<feature type="transmembrane region" description="Helical" evidence="7">
    <location>
        <begin position="212"/>
        <end position="231"/>
    </location>
</feature>
<evidence type="ECO:0000256" key="6">
    <source>
        <dbReference type="ARBA" id="ARBA00037968"/>
    </source>
</evidence>
<dbReference type="RefSeq" id="XP_037141317.1">
    <property type="nucleotide sequence ID" value="XM_037285421.1"/>
</dbReference>
<organism evidence="9 10">
    <name type="scientific">Torulaspora globosa</name>
    <dbReference type="NCBI Taxonomy" id="48254"/>
    <lineage>
        <taxon>Eukaryota</taxon>
        <taxon>Fungi</taxon>
        <taxon>Dikarya</taxon>
        <taxon>Ascomycota</taxon>
        <taxon>Saccharomycotina</taxon>
        <taxon>Saccharomycetes</taxon>
        <taxon>Saccharomycetales</taxon>
        <taxon>Saccharomycetaceae</taxon>
        <taxon>Torulaspora</taxon>
    </lineage>
</organism>
<dbReference type="InterPro" id="IPR036259">
    <property type="entry name" value="MFS_trans_sf"/>
</dbReference>
<protein>
    <recommendedName>
        <fullName evidence="8">Major facilitator superfamily (MFS) profile domain-containing protein</fullName>
    </recommendedName>
</protein>
<dbReference type="FunFam" id="1.20.1250.20:FF:000064">
    <property type="entry name" value="MFS allantoate transporter"/>
    <property type="match status" value="1"/>
</dbReference>
<feature type="transmembrane region" description="Helical" evidence="7">
    <location>
        <begin position="309"/>
        <end position="328"/>
    </location>
</feature>
<evidence type="ECO:0000256" key="5">
    <source>
        <dbReference type="ARBA" id="ARBA00023136"/>
    </source>
</evidence>
<feature type="transmembrane region" description="Helical" evidence="7">
    <location>
        <begin position="474"/>
        <end position="493"/>
    </location>
</feature>
<dbReference type="GO" id="GO:0022857">
    <property type="term" value="F:transmembrane transporter activity"/>
    <property type="evidence" value="ECO:0007669"/>
    <property type="project" value="InterPro"/>
</dbReference>
<dbReference type="AlphaFoldDB" id="A0A7G3ZMA7"/>
<dbReference type="OrthoDB" id="4454541at2759"/>
<accession>A0A7G3ZMA7</accession>
<keyword evidence="3 7" id="KW-0812">Transmembrane</keyword>
<feature type="transmembrane region" description="Helical" evidence="7">
    <location>
        <begin position="403"/>
        <end position="426"/>
    </location>
</feature>
<gene>
    <name evidence="9" type="ORF">HG536_0H00170</name>
</gene>
<evidence type="ECO:0000256" key="7">
    <source>
        <dbReference type="SAM" id="Phobius"/>
    </source>
</evidence>
<evidence type="ECO:0000313" key="9">
    <source>
        <dbReference type="EMBL" id="QLL34643.1"/>
    </source>
</evidence>
<reference evidence="9 10" key="1">
    <citation type="submission" date="2020-06" db="EMBL/GenBank/DDBJ databases">
        <title>The yeast mating-type switching endonuclease HO is a domesticated member of an unorthodox homing genetic element family.</title>
        <authorList>
            <person name="Coughlan A.Y."/>
            <person name="Lombardi L."/>
            <person name="Braun-Galleani S."/>
            <person name="Martos A.R."/>
            <person name="Galeote V."/>
            <person name="Bigey F."/>
            <person name="Dequin S."/>
            <person name="Byrne K.P."/>
            <person name="Wolfe K.H."/>
        </authorList>
    </citation>
    <scope>NUCLEOTIDE SEQUENCE [LARGE SCALE GENOMIC DNA]</scope>
    <source>
        <strain evidence="9 10">CBS764</strain>
    </source>
</reference>
<feature type="transmembrane region" description="Helical" evidence="7">
    <location>
        <begin position="147"/>
        <end position="167"/>
    </location>
</feature>
<evidence type="ECO:0000313" key="10">
    <source>
        <dbReference type="Proteomes" id="UP000515788"/>
    </source>
</evidence>
<feature type="domain" description="Major facilitator superfamily (MFS) profile" evidence="8">
    <location>
        <begin position="83"/>
        <end position="533"/>
    </location>
</feature>
<feature type="transmembrane region" description="Helical" evidence="7">
    <location>
        <begin position="179"/>
        <end position="200"/>
    </location>
</feature>
<dbReference type="SUPFAM" id="SSF103473">
    <property type="entry name" value="MFS general substrate transporter"/>
    <property type="match status" value="1"/>
</dbReference>
<sequence>MKIASMMKETILGENSSDTKEKNFITIGPPVDEDEGSLEEITSFAGVDKKHAVGAEFINELFDTDFDADLDYAKLRRKIDTWLLPVLCVTYMLQFLDKLSLNYASAYNLKEDLHLKGNEYGDIAAIFNAGYMVGTIPGNWLIQRVPVAKFTGCTLLVWSILLVAHIGARNYSDMMALRFLLGIMEATISPSNMMMCGMFYNKQEQPFRMCTFLSMNGIATMVGALLSYGLGHCTNSSLAPWKLIFLVIGLINFAWALIFLYLAPDSPTNARFLSHEEKLKVINRVSKNQMGIKDTKFKFSQALEAQKDLNCWILALIGLGCGVINGGTSNFISSLIKGFGFSGLNATVLQLPTGAIEFVCVFTAGMLAITSKKNIRTILLFMLCTPTLAGLIGIHLIPLEHKWALVGCCWLLYIIGGPIIMCWILINATVAGSSKITTVKISWFLCYTAGNICGSKIMYPDEAPKYISGMKGLISSYAGIMFLSIVYYVMMYYRNKTRDMKYGKLTPEDVKEGVINGFKDLTDFENAYFRYSY</sequence>
<keyword evidence="2" id="KW-0813">Transport</keyword>
<name>A0A7G3ZMA7_9SACH</name>
<keyword evidence="10" id="KW-1185">Reference proteome</keyword>
<evidence type="ECO:0000256" key="2">
    <source>
        <dbReference type="ARBA" id="ARBA00022448"/>
    </source>
</evidence>
<evidence type="ECO:0000256" key="1">
    <source>
        <dbReference type="ARBA" id="ARBA00004141"/>
    </source>
</evidence>
<dbReference type="Gene3D" id="1.20.1250.20">
    <property type="entry name" value="MFS general substrate transporter like domains"/>
    <property type="match status" value="1"/>
</dbReference>
<dbReference type="EMBL" id="CP059253">
    <property type="protein sequence ID" value="QLL34643.1"/>
    <property type="molecule type" value="Genomic_DNA"/>
</dbReference>
<dbReference type="PANTHER" id="PTHR43791:SF97">
    <property type="entry name" value="ALLANTOATE TRANSPORTER, PUTATIVE (AFU_ORTHOLOGUE AFUA_1G14700)-RELATED"/>
    <property type="match status" value="1"/>
</dbReference>
<dbReference type="Proteomes" id="UP000515788">
    <property type="component" value="Chromosome 8"/>
</dbReference>
<comment type="subcellular location">
    <subcellularLocation>
        <location evidence="1">Membrane</location>
        <topology evidence="1">Multi-pass membrane protein</topology>
    </subcellularLocation>
</comment>
<dbReference type="GO" id="GO:0016020">
    <property type="term" value="C:membrane"/>
    <property type="evidence" value="ECO:0007669"/>
    <property type="project" value="UniProtKB-SubCell"/>
</dbReference>
<evidence type="ECO:0000259" key="8">
    <source>
        <dbReference type="PROSITE" id="PS50850"/>
    </source>
</evidence>
<evidence type="ECO:0000256" key="4">
    <source>
        <dbReference type="ARBA" id="ARBA00022989"/>
    </source>
</evidence>
<feature type="transmembrane region" description="Helical" evidence="7">
    <location>
        <begin position="243"/>
        <end position="263"/>
    </location>
</feature>
<feature type="transmembrane region" description="Helical" evidence="7">
    <location>
        <begin position="123"/>
        <end position="142"/>
    </location>
</feature>
<feature type="transmembrane region" description="Helical" evidence="7">
    <location>
        <begin position="82"/>
        <end position="103"/>
    </location>
</feature>
<dbReference type="Pfam" id="PF07690">
    <property type="entry name" value="MFS_1"/>
    <property type="match status" value="1"/>
</dbReference>
<dbReference type="PANTHER" id="PTHR43791">
    <property type="entry name" value="PERMEASE-RELATED"/>
    <property type="match status" value="1"/>
</dbReference>
<feature type="transmembrane region" description="Helical" evidence="7">
    <location>
        <begin position="348"/>
        <end position="370"/>
    </location>
</feature>